<sequence>MLSSKQDCARRNTKLRIKLFFAGSDIQKLAGAQKILSAGAYARLQWLSRAQAQESVCSVYPWCLQIVIGKRTYRRVTPPIAKWLTSF</sequence>
<dbReference type="EMBL" id="BPLQ01002387">
    <property type="protein sequence ID" value="GIX92279.1"/>
    <property type="molecule type" value="Genomic_DNA"/>
</dbReference>
<organism evidence="1 2">
    <name type="scientific">Caerostris darwini</name>
    <dbReference type="NCBI Taxonomy" id="1538125"/>
    <lineage>
        <taxon>Eukaryota</taxon>
        <taxon>Metazoa</taxon>
        <taxon>Ecdysozoa</taxon>
        <taxon>Arthropoda</taxon>
        <taxon>Chelicerata</taxon>
        <taxon>Arachnida</taxon>
        <taxon>Araneae</taxon>
        <taxon>Araneomorphae</taxon>
        <taxon>Entelegynae</taxon>
        <taxon>Araneoidea</taxon>
        <taxon>Araneidae</taxon>
        <taxon>Caerostris</taxon>
    </lineage>
</organism>
<keyword evidence="2" id="KW-1185">Reference proteome</keyword>
<protein>
    <submittedName>
        <fullName evidence="1">Uncharacterized protein</fullName>
    </submittedName>
</protein>
<evidence type="ECO:0000313" key="2">
    <source>
        <dbReference type="Proteomes" id="UP001054837"/>
    </source>
</evidence>
<name>A0AAV4P8M6_9ARAC</name>
<evidence type="ECO:0000313" key="1">
    <source>
        <dbReference type="EMBL" id="GIX92279.1"/>
    </source>
</evidence>
<comment type="caution">
    <text evidence="1">The sequence shown here is derived from an EMBL/GenBank/DDBJ whole genome shotgun (WGS) entry which is preliminary data.</text>
</comment>
<dbReference type="AlphaFoldDB" id="A0AAV4P8M6"/>
<reference evidence="1 2" key="1">
    <citation type="submission" date="2021-06" db="EMBL/GenBank/DDBJ databases">
        <title>Caerostris darwini draft genome.</title>
        <authorList>
            <person name="Kono N."/>
            <person name="Arakawa K."/>
        </authorList>
    </citation>
    <scope>NUCLEOTIDE SEQUENCE [LARGE SCALE GENOMIC DNA]</scope>
</reference>
<gene>
    <name evidence="1" type="ORF">CDAR_621631</name>
</gene>
<accession>A0AAV4P8M6</accession>
<dbReference type="Proteomes" id="UP001054837">
    <property type="component" value="Unassembled WGS sequence"/>
</dbReference>
<proteinExistence type="predicted"/>